<keyword evidence="1" id="KW-1133">Transmembrane helix</keyword>
<dbReference type="InterPro" id="IPR050553">
    <property type="entry name" value="Thioredoxin_ResA/DsbE_sf"/>
</dbReference>
<dbReference type="RefSeq" id="WP_132081086.1">
    <property type="nucleotide sequence ID" value="NZ_DAIMLW010000435.1"/>
</dbReference>
<reference evidence="3 4" key="1">
    <citation type="submission" date="2019-03" db="EMBL/GenBank/DDBJ databases">
        <title>Genomic Encyclopedia of Type Strains, Phase IV (KMG-IV): sequencing the most valuable type-strain genomes for metagenomic binning, comparative biology and taxonomic classification.</title>
        <authorList>
            <person name="Goeker M."/>
        </authorList>
    </citation>
    <scope>NUCLEOTIDE SEQUENCE [LARGE SCALE GENOMIC DNA]</scope>
    <source>
        <strain evidence="3 4">DSM 15969</strain>
    </source>
</reference>
<dbReference type="InterPro" id="IPR000866">
    <property type="entry name" value="AhpC/TSA"/>
</dbReference>
<keyword evidence="1" id="KW-0812">Transmembrane</keyword>
<dbReference type="InterPro" id="IPR036249">
    <property type="entry name" value="Thioredoxin-like_sf"/>
</dbReference>
<dbReference type="Pfam" id="PF00578">
    <property type="entry name" value="AhpC-TSA"/>
    <property type="match status" value="1"/>
</dbReference>
<feature type="transmembrane region" description="Helical" evidence="1">
    <location>
        <begin position="5"/>
        <end position="23"/>
    </location>
</feature>
<dbReference type="EMBL" id="SLUI01000008">
    <property type="protein sequence ID" value="TCL36441.1"/>
    <property type="molecule type" value="Genomic_DNA"/>
</dbReference>
<evidence type="ECO:0000313" key="3">
    <source>
        <dbReference type="EMBL" id="TCL36441.1"/>
    </source>
</evidence>
<dbReference type="Gene3D" id="3.40.30.10">
    <property type="entry name" value="Glutaredoxin"/>
    <property type="match status" value="1"/>
</dbReference>
<gene>
    <name evidence="3" type="ORF">EV210_10880</name>
</gene>
<sequence length="173" mass="19169">MRKRFLLIAMCVILAVTGLWYIAVHTGKATKTVTAEIGVTPGKQFDGFTLTNLDGKPITVGSSGKVTVINFWATWCPPCREELPELNKFAKKYQQSLAFYAVDIQEDSDKVGEFINKNNYTMTTLLDNDGTVAKNFRISAIPTTIVIDKDGLIKFRKSGPVTMSELEEVIKGL</sequence>
<dbReference type="CDD" id="cd02966">
    <property type="entry name" value="TlpA_like_family"/>
    <property type="match status" value="1"/>
</dbReference>
<dbReference type="Proteomes" id="UP000295063">
    <property type="component" value="Unassembled WGS sequence"/>
</dbReference>
<proteinExistence type="predicted"/>
<feature type="domain" description="Thioredoxin" evidence="2">
    <location>
        <begin position="39"/>
        <end position="173"/>
    </location>
</feature>
<keyword evidence="4" id="KW-1185">Reference proteome</keyword>
<dbReference type="OrthoDB" id="9809733at2"/>
<dbReference type="PANTHER" id="PTHR42852:SF13">
    <property type="entry name" value="PROTEIN DIPZ"/>
    <property type="match status" value="1"/>
</dbReference>
<evidence type="ECO:0000313" key="4">
    <source>
        <dbReference type="Proteomes" id="UP000295063"/>
    </source>
</evidence>
<evidence type="ECO:0000259" key="2">
    <source>
        <dbReference type="PROSITE" id="PS51352"/>
    </source>
</evidence>
<dbReference type="PANTHER" id="PTHR42852">
    <property type="entry name" value="THIOL:DISULFIDE INTERCHANGE PROTEIN DSBE"/>
    <property type="match status" value="1"/>
</dbReference>
<dbReference type="AlphaFoldDB" id="A0A4R1Q4J7"/>
<protein>
    <submittedName>
        <fullName evidence="3">DsbE subfamily thiol:disulfide oxidoreductase</fullName>
    </submittedName>
</protein>
<dbReference type="GO" id="GO:0016491">
    <property type="term" value="F:oxidoreductase activity"/>
    <property type="evidence" value="ECO:0007669"/>
    <property type="project" value="InterPro"/>
</dbReference>
<evidence type="ECO:0000256" key="1">
    <source>
        <dbReference type="SAM" id="Phobius"/>
    </source>
</evidence>
<dbReference type="PROSITE" id="PS51352">
    <property type="entry name" value="THIOREDOXIN_2"/>
    <property type="match status" value="1"/>
</dbReference>
<dbReference type="SUPFAM" id="SSF52833">
    <property type="entry name" value="Thioredoxin-like"/>
    <property type="match status" value="1"/>
</dbReference>
<name>A0A4R1Q4J7_9FIRM</name>
<keyword evidence="1" id="KW-0472">Membrane</keyword>
<dbReference type="InterPro" id="IPR017937">
    <property type="entry name" value="Thioredoxin_CS"/>
</dbReference>
<dbReference type="PROSITE" id="PS00194">
    <property type="entry name" value="THIOREDOXIN_1"/>
    <property type="match status" value="1"/>
</dbReference>
<dbReference type="GO" id="GO:0016209">
    <property type="term" value="F:antioxidant activity"/>
    <property type="evidence" value="ECO:0007669"/>
    <property type="project" value="InterPro"/>
</dbReference>
<dbReference type="InterPro" id="IPR013766">
    <property type="entry name" value="Thioredoxin_domain"/>
</dbReference>
<comment type="caution">
    <text evidence="3">The sequence shown here is derived from an EMBL/GenBank/DDBJ whole genome shotgun (WGS) entry which is preliminary data.</text>
</comment>
<organism evidence="3 4">
    <name type="scientific">Anaerospora hongkongensis</name>
    <dbReference type="NCBI Taxonomy" id="244830"/>
    <lineage>
        <taxon>Bacteria</taxon>
        <taxon>Bacillati</taxon>
        <taxon>Bacillota</taxon>
        <taxon>Negativicutes</taxon>
        <taxon>Selenomonadales</taxon>
        <taxon>Sporomusaceae</taxon>
        <taxon>Anaerospora</taxon>
    </lineage>
</organism>
<accession>A0A4R1Q4J7</accession>